<name>A0A6J5NHH5_9CAUD</name>
<sequence>MGQPVIAGLLTRLLCAIGLHGPAVFRDRSCERNSAIVGGMRRCLHCRARWRRVRSKWTKVDKLWS</sequence>
<organism evidence="1">
    <name type="scientific">uncultured Caudovirales phage</name>
    <dbReference type="NCBI Taxonomy" id="2100421"/>
    <lineage>
        <taxon>Viruses</taxon>
        <taxon>Duplodnaviria</taxon>
        <taxon>Heunggongvirae</taxon>
        <taxon>Uroviricota</taxon>
        <taxon>Caudoviricetes</taxon>
        <taxon>Peduoviridae</taxon>
        <taxon>Maltschvirus</taxon>
        <taxon>Maltschvirus maltsch</taxon>
    </lineage>
</organism>
<proteinExistence type="predicted"/>
<gene>
    <name evidence="1" type="ORF">UFOVP703_8</name>
</gene>
<reference evidence="1" key="1">
    <citation type="submission" date="2020-04" db="EMBL/GenBank/DDBJ databases">
        <authorList>
            <person name="Chiriac C."/>
            <person name="Salcher M."/>
            <person name="Ghai R."/>
            <person name="Kavagutti S V."/>
        </authorList>
    </citation>
    <scope>NUCLEOTIDE SEQUENCE</scope>
</reference>
<protein>
    <submittedName>
        <fullName evidence="1">Uncharacterized protein</fullName>
    </submittedName>
</protein>
<evidence type="ECO:0000313" key="1">
    <source>
        <dbReference type="EMBL" id="CAB4158393.1"/>
    </source>
</evidence>
<dbReference type="EMBL" id="LR796673">
    <property type="protein sequence ID" value="CAB4158393.1"/>
    <property type="molecule type" value="Genomic_DNA"/>
</dbReference>
<accession>A0A6J5NHH5</accession>